<dbReference type="EC" id="2.3.2.27" evidence="4"/>
<keyword evidence="5" id="KW-0808">Transferase</keyword>
<feature type="transmembrane region" description="Helical" evidence="16">
    <location>
        <begin position="43"/>
        <end position="65"/>
    </location>
</feature>
<dbReference type="SMART" id="SM00184">
    <property type="entry name" value="RING"/>
    <property type="match status" value="1"/>
</dbReference>
<feature type="signal peptide" evidence="17">
    <location>
        <begin position="1"/>
        <end position="19"/>
    </location>
</feature>
<keyword evidence="10" id="KW-0833">Ubl conjugation pathway</keyword>
<evidence type="ECO:0000256" key="15">
    <source>
        <dbReference type="PROSITE-ProRule" id="PRU00175"/>
    </source>
</evidence>
<keyword evidence="9 15" id="KW-0863">Zinc-finger</keyword>
<dbReference type="GO" id="GO:0061630">
    <property type="term" value="F:ubiquitin protein ligase activity"/>
    <property type="evidence" value="ECO:0007669"/>
    <property type="project" value="UniProtKB-EC"/>
</dbReference>
<gene>
    <name evidence="19" type="ORF">Slati_3652200</name>
</gene>
<comment type="catalytic activity">
    <reaction evidence="1">
        <text>S-ubiquitinyl-[E2 ubiquitin-conjugating enzyme]-L-cysteine + [acceptor protein]-L-lysine = [E2 ubiquitin-conjugating enzyme]-L-cysteine + N(6)-ubiquitinyl-[acceptor protein]-L-lysine.</text>
        <dbReference type="EC" id="2.3.2.27"/>
    </reaction>
</comment>
<reference evidence="19" key="1">
    <citation type="submission" date="2020-06" db="EMBL/GenBank/DDBJ databases">
        <authorList>
            <person name="Li T."/>
            <person name="Hu X."/>
            <person name="Zhang T."/>
            <person name="Song X."/>
            <person name="Zhang H."/>
            <person name="Dai N."/>
            <person name="Sheng W."/>
            <person name="Hou X."/>
            <person name="Wei L."/>
        </authorList>
    </citation>
    <scope>NUCLEOTIDE SEQUENCE</scope>
    <source>
        <strain evidence="19">KEN1</strain>
        <tissue evidence="19">Leaf</tissue>
    </source>
</reference>
<dbReference type="GO" id="GO:0016020">
    <property type="term" value="C:membrane"/>
    <property type="evidence" value="ECO:0007669"/>
    <property type="project" value="UniProtKB-SubCell"/>
</dbReference>
<dbReference type="PANTHER" id="PTHR46539:SF1">
    <property type="entry name" value="E3 UBIQUITIN-PROTEIN LIGASE ATL42"/>
    <property type="match status" value="1"/>
</dbReference>
<evidence type="ECO:0000256" key="1">
    <source>
        <dbReference type="ARBA" id="ARBA00000900"/>
    </source>
</evidence>
<dbReference type="Gene3D" id="3.30.40.10">
    <property type="entry name" value="Zinc/RING finger domain, C3HC4 (zinc finger)"/>
    <property type="match status" value="1"/>
</dbReference>
<evidence type="ECO:0000256" key="3">
    <source>
        <dbReference type="ARBA" id="ARBA00004906"/>
    </source>
</evidence>
<keyword evidence="11" id="KW-0862">Zinc</keyword>
<comment type="caution">
    <text evidence="19">The sequence shown here is derived from an EMBL/GenBank/DDBJ whole genome shotgun (WGS) entry which is preliminary data.</text>
</comment>
<evidence type="ECO:0000313" key="19">
    <source>
        <dbReference type="EMBL" id="KAL0410625.1"/>
    </source>
</evidence>
<keyword evidence="6 16" id="KW-0812">Transmembrane</keyword>
<evidence type="ECO:0000259" key="18">
    <source>
        <dbReference type="PROSITE" id="PS50089"/>
    </source>
</evidence>
<evidence type="ECO:0000256" key="2">
    <source>
        <dbReference type="ARBA" id="ARBA00004167"/>
    </source>
</evidence>
<evidence type="ECO:0000256" key="13">
    <source>
        <dbReference type="ARBA" id="ARBA00023136"/>
    </source>
</evidence>
<feature type="domain" description="RING-type" evidence="18">
    <location>
        <begin position="124"/>
        <end position="166"/>
    </location>
</feature>
<keyword evidence="7" id="KW-0479">Metal-binding</keyword>
<dbReference type="FunFam" id="3.30.40.10:FF:000285">
    <property type="entry name" value="RING-H2 finger protein ATL43"/>
    <property type="match status" value="1"/>
</dbReference>
<evidence type="ECO:0000256" key="16">
    <source>
        <dbReference type="SAM" id="Phobius"/>
    </source>
</evidence>
<evidence type="ECO:0000256" key="7">
    <source>
        <dbReference type="ARBA" id="ARBA00022723"/>
    </source>
</evidence>
<dbReference type="InterPro" id="IPR001841">
    <property type="entry name" value="Znf_RING"/>
</dbReference>
<dbReference type="Pfam" id="PF13639">
    <property type="entry name" value="zf-RING_2"/>
    <property type="match status" value="1"/>
</dbReference>
<evidence type="ECO:0000256" key="9">
    <source>
        <dbReference type="ARBA" id="ARBA00022771"/>
    </source>
</evidence>
<dbReference type="InterPro" id="IPR013083">
    <property type="entry name" value="Znf_RING/FYVE/PHD"/>
</dbReference>
<dbReference type="AlphaFoldDB" id="A0AAW2U246"/>
<keyword evidence="12 16" id="KW-1133">Transmembrane helix</keyword>
<evidence type="ECO:0000256" key="4">
    <source>
        <dbReference type="ARBA" id="ARBA00012483"/>
    </source>
</evidence>
<proteinExistence type="inferred from homology"/>
<evidence type="ECO:0000256" key="6">
    <source>
        <dbReference type="ARBA" id="ARBA00022692"/>
    </source>
</evidence>
<name>A0AAW2U246_9LAMI</name>
<evidence type="ECO:0000256" key="5">
    <source>
        <dbReference type="ARBA" id="ARBA00022679"/>
    </source>
</evidence>
<comment type="subcellular location">
    <subcellularLocation>
        <location evidence="2">Membrane</location>
        <topology evidence="2">Single-pass membrane protein</topology>
    </subcellularLocation>
</comment>
<dbReference type="SUPFAM" id="SSF57850">
    <property type="entry name" value="RING/U-box"/>
    <property type="match status" value="1"/>
</dbReference>
<comment type="similarity">
    <text evidence="14">Belongs to the RING-type zinc finger family. ATL subfamily.</text>
</comment>
<comment type="pathway">
    <text evidence="3">Protein modification; protein ubiquitination.</text>
</comment>
<evidence type="ECO:0000256" key="8">
    <source>
        <dbReference type="ARBA" id="ARBA00022729"/>
    </source>
</evidence>
<evidence type="ECO:0000256" key="17">
    <source>
        <dbReference type="SAM" id="SignalP"/>
    </source>
</evidence>
<dbReference type="EMBL" id="JACGWN010000013">
    <property type="protein sequence ID" value="KAL0410625.1"/>
    <property type="molecule type" value="Genomic_DNA"/>
</dbReference>
<organism evidence="19">
    <name type="scientific">Sesamum latifolium</name>
    <dbReference type="NCBI Taxonomy" id="2727402"/>
    <lineage>
        <taxon>Eukaryota</taxon>
        <taxon>Viridiplantae</taxon>
        <taxon>Streptophyta</taxon>
        <taxon>Embryophyta</taxon>
        <taxon>Tracheophyta</taxon>
        <taxon>Spermatophyta</taxon>
        <taxon>Magnoliopsida</taxon>
        <taxon>eudicotyledons</taxon>
        <taxon>Gunneridae</taxon>
        <taxon>Pentapetalae</taxon>
        <taxon>asterids</taxon>
        <taxon>lamiids</taxon>
        <taxon>Lamiales</taxon>
        <taxon>Pedaliaceae</taxon>
        <taxon>Sesamum</taxon>
    </lineage>
</organism>
<evidence type="ECO:0000256" key="11">
    <source>
        <dbReference type="ARBA" id="ARBA00022833"/>
    </source>
</evidence>
<evidence type="ECO:0000256" key="12">
    <source>
        <dbReference type="ARBA" id="ARBA00022989"/>
    </source>
</evidence>
<dbReference type="PANTHER" id="PTHR46539">
    <property type="entry name" value="E3 UBIQUITIN-PROTEIN LIGASE ATL42"/>
    <property type="match status" value="1"/>
</dbReference>
<reference evidence="19" key="2">
    <citation type="journal article" date="2024" name="Plant">
        <title>Genomic evolution and insights into agronomic trait innovations of Sesamum species.</title>
        <authorList>
            <person name="Miao H."/>
            <person name="Wang L."/>
            <person name="Qu L."/>
            <person name="Liu H."/>
            <person name="Sun Y."/>
            <person name="Le M."/>
            <person name="Wang Q."/>
            <person name="Wei S."/>
            <person name="Zheng Y."/>
            <person name="Lin W."/>
            <person name="Duan Y."/>
            <person name="Cao H."/>
            <person name="Xiong S."/>
            <person name="Wang X."/>
            <person name="Wei L."/>
            <person name="Li C."/>
            <person name="Ma Q."/>
            <person name="Ju M."/>
            <person name="Zhao R."/>
            <person name="Li G."/>
            <person name="Mu C."/>
            <person name="Tian Q."/>
            <person name="Mei H."/>
            <person name="Zhang T."/>
            <person name="Gao T."/>
            <person name="Zhang H."/>
        </authorList>
    </citation>
    <scope>NUCLEOTIDE SEQUENCE</scope>
    <source>
        <strain evidence="19">KEN1</strain>
    </source>
</reference>
<dbReference type="GO" id="GO:0008270">
    <property type="term" value="F:zinc ion binding"/>
    <property type="evidence" value="ECO:0007669"/>
    <property type="project" value="UniProtKB-KW"/>
</dbReference>
<dbReference type="CDD" id="cd16461">
    <property type="entry name" value="RING-H2_EL5-like"/>
    <property type="match status" value="1"/>
</dbReference>
<evidence type="ECO:0000256" key="14">
    <source>
        <dbReference type="ARBA" id="ARBA00024209"/>
    </source>
</evidence>
<sequence>MITAFLLLQFFIFLIDVKAQNPSESTEVMPPQDDSISNNFQPSLAVVIGMLSIMFALTFILLLYAKFCHRASSSSSVYNTTSHQIQDGLLRSRSRASGLDKTVVESLPFFRFSSLKGSRDGLECSVCLAKYEDVEILRLLPKCRHAFHIGCIDQWLEKHSTCPLCRRKLSADDLTCSTSLRFLWSQAEARDESNLELYVQREESRLGSSRFSIGSSFRKADRGSNKEEELPIQEALDSDDENDQEQPPLHRFNHKINVVSDVVLKHRWSNVSSSDLMFLNSEMLNDVSSARFSCLDEEIIREDDGIMNVKQEMGRKRELESKVREIRQADQDHDSFPFPTSSDSKQFLNPGFGSKALNPSEKRSMSEIIVHPRFSTELVRSEFSSCVDVREERKRRLWLPIARKTVQWFANREGRAPHSQESNLQNLNV</sequence>
<feature type="chain" id="PRO_5044002608" description="RING-type E3 ubiquitin transferase" evidence="17">
    <location>
        <begin position="20"/>
        <end position="429"/>
    </location>
</feature>
<accession>A0AAW2U246</accession>
<keyword evidence="8 17" id="KW-0732">Signal</keyword>
<evidence type="ECO:0000256" key="10">
    <source>
        <dbReference type="ARBA" id="ARBA00022786"/>
    </source>
</evidence>
<dbReference type="PROSITE" id="PS50089">
    <property type="entry name" value="ZF_RING_2"/>
    <property type="match status" value="1"/>
</dbReference>
<keyword evidence="13 16" id="KW-0472">Membrane</keyword>
<protein>
    <recommendedName>
        <fullName evidence="4">RING-type E3 ubiquitin transferase</fullName>
        <ecNumber evidence="4">2.3.2.27</ecNumber>
    </recommendedName>
</protein>